<feature type="transmembrane region" description="Helical" evidence="2">
    <location>
        <begin position="352"/>
        <end position="369"/>
    </location>
</feature>
<dbReference type="PRINTS" id="PR00173">
    <property type="entry name" value="EDTRNSPORT"/>
</dbReference>
<keyword evidence="1" id="KW-0997">Cell inner membrane</keyword>
<feature type="transmembrane region" description="Helical" evidence="2">
    <location>
        <begin position="21"/>
        <end position="44"/>
    </location>
</feature>
<dbReference type="AlphaFoldDB" id="A0A429YF86"/>
<keyword evidence="2" id="KW-0812">Transmembrane</keyword>
<feature type="transmembrane region" description="Helical" evidence="2">
    <location>
        <begin position="592"/>
        <end position="609"/>
    </location>
</feature>
<comment type="function">
    <text evidence="1">Part of the tripartite ATP-independent periplasmic (TRAP) transport system.</text>
</comment>
<feature type="transmembrane region" description="Helical" evidence="2">
    <location>
        <begin position="615"/>
        <end position="634"/>
    </location>
</feature>
<dbReference type="NCBIfam" id="TIGR02123">
    <property type="entry name" value="TRAP_fused"/>
    <property type="match status" value="1"/>
</dbReference>
<feature type="transmembrane region" description="Helical" evidence="2">
    <location>
        <begin position="490"/>
        <end position="515"/>
    </location>
</feature>
<dbReference type="Pfam" id="PF06808">
    <property type="entry name" value="DctM"/>
    <property type="match status" value="1"/>
</dbReference>
<dbReference type="InterPro" id="IPR010656">
    <property type="entry name" value="DctM"/>
</dbReference>
<accession>A0A429YF86</accession>
<feature type="transmembrane region" description="Helical" evidence="2">
    <location>
        <begin position="412"/>
        <end position="435"/>
    </location>
</feature>
<name>A0A429YF86_9HYPH</name>
<feature type="transmembrane region" description="Helical" evidence="2">
    <location>
        <begin position="80"/>
        <end position="97"/>
    </location>
</feature>
<feature type="transmembrane region" description="Helical" evidence="2">
    <location>
        <begin position="536"/>
        <end position="554"/>
    </location>
</feature>
<feature type="transmembrane region" description="Helical" evidence="2">
    <location>
        <begin position="560"/>
        <end position="580"/>
    </location>
</feature>
<dbReference type="PANTHER" id="PTHR43849">
    <property type="entry name" value="BLL3936 PROTEIN"/>
    <property type="match status" value="1"/>
</dbReference>
<keyword evidence="2" id="KW-1133">Transmembrane helix</keyword>
<keyword evidence="2" id="KW-0472">Membrane</keyword>
<dbReference type="GO" id="GO:0005886">
    <property type="term" value="C:plasma membrane"/>
    <property type="evidence" value="ECO:0007669"/>
    <property type="project" value="UniProtKB-SubCell"/>
</dbReference>
<dbReference type="Proteomes" id="UP000278398">
    <property type="component" value="Unassembled WGS sequence"/>
</dbReference>
<dbReference type="OrthoDB" id="9759894at2"/>
<feature type="transmembrane region" description="Helical" evidence="2">
    <location>
        <begin position="301"/>
        <end position="323"/>
    </location>
</feature>
<dbReference type="RefSeq" id="WP_126702606.1">
    <property type="nucleotide sequence ID" value="NZ_RWKW01000147.1"/>
</dbReference>
<evidence type="ECO:0000259" key="3">
    <source>
        <dbReference type="Pfam" id="PF06808"/>
    </source>
</evidence>
<dbReference type="InterPro" id="IPR011853">
    <property type="entry name" value="TRAP_DctM-Dct_fused"/>
</dbReference>
<reference evidence="4 5" key="1">
    <citation type="submission" date="2018-12" db="EMBL/GenBank/DDBJ databases">
        <title>Mesorhizobium carbonis sp. nov., isolated from coal mine water.</title>
        <authorList>
            <person name="Xin W."/>
            <person name="Xu Z."/>
            <person name="Xiang F."/>
            <person name="Zhang J."/>
            <person name="Xi L."/>
            <person name="Liu J."/>
        </authorList>
    </citation>
    <scope>NUCLEOTIDE SEQUENCE [LARGE SCALE GENOMIC DNA]</scope>
    <source>
        <strain evidence="4 5">B2.3</strain>
    </source>
</reference>
<evidence type="ECO:0000256" key="2">
    <source>
        <dbReference type="SAM" id="Phobius"/>
    </source>
</evidence>
<organism evidence="4 5">
    <name type="scientific">Aquibium carbonis</name>
    <dbReference type="NCBI Taxonomy" id="2495581"/>
    <lineage>
        <taxon>Bacteria</taxon>
        <taxon>Pseudomonadati</taxon>
        <taxon>Pseudomonadota</taxon>
        <taxon>Alphaproteobacteria</taxon>
        <taxon>Hyphomicrobiales</taxon>
        <taxon>Phyllobacteriaceae</taxon>
        <taxon>Aquibium</taxon>
    </lineage>
</organism>
<comment type="caution">
    <text evidence="4">The sequence shown here is derived from an EMBL/GenBank/DDBJ whole genome shotgun (WGS) entry which is preliminary data.</text>
</comment>
<sequence length="648" mass="67081">MIGALDRLRIDRSMPRSDKEAAAVSLLFAALAVAVTALVIYGAYFGLITALILRSLFYSLVAAGGLLFVGLNARADWVRLLCYGLAPVALVPGVHLWQSYIDIVMRGAMATPPDLWIFAGLMAVVFVLVWMALGWALVVLMVAALAYAWFGNLIPGQYGHGGYDLSRLASTLMLSTEGIYGLPMGVAVEYIFLFALLGTFLMKIGTGEVFVDIARGLTGRMQGGPGLSAALSSAMLGTINGSAVANVVTTGTFTIPLMKRVGYSPTLAGAIEAAASSAGQILPPVMGAAAFLMAEIIGVPYAQIALAALVPGLLYVFALMVAVRLEAGRLNLQPDRDAGLALLRATLVKRGYLLLPLVALVGFLIVGYSPTRAAVMSIVVGLVVSPWRKETRIGLVGLVTVCRDTLISTMPIVAAVAAAGVVIGVLNLSGLGLMMSGLIVDLGGQNIWAILVLTALASFVLGMGLPTSAAYLLLAVLVAPALTRLGLPPIVAHMFIFYYGLVSAITPPVALAAYAAASISGGDANKTAMESVRLGFVKLLVPFLFVTMPGLLAIGSSLDIVLSAIFATIGVVGLTIAFAGWLGRPLAGFERIAMAAASLLVLWPTAVTATDPATILARLLGGVVLGILAFRALSAGTGAELSNRHGTS</sequence>
<evidence type="ECO:0000313" key="5">
    <source>
        <dbReference type="Proteomes" id="UP000278398"/>
    </source>
</evidence>
<dbReference type="EMBL" id="RWKW01000147">
    <property type="protein sequence ID" value="RST80054.1"/>
    <property type="molecule type" value="Genomic_DNA"/>
</dbReference>
<feature type="transmembrane region" description="Helical" evidence="2">
    <location>
        <begin position="179"/>
        <end position="202"/>
    </location>
</feature>
<keyword evidence="1" id="KW-0813">Transport</keyword>
<proteinExistence type="predicted"/>
<dbReference type="GO" id="GO:0022857">
    <property type="term" value="F:transmembrane transporter activity"/>
    <property type="evidence" value="ECO:0007669"/>
    <property type="project" value="UniProtKB-UniRule"/>
</dbReference>
<feature type="domain" description="TRAP C4-dicarboxylate transport system permease DctM subunit" evidence="3">
    <location>
        <begin position="123"/>
        <end position="556"/>
    </location>
</feature>
<feature type="transmembrane region" description="Helical" evidence="2">
    <location>
        <begin position="56"/>
        <end position="73"/>
    </location>
</feature>
<keyword evidence="5" id="KW-1185">Reference proteome</keyword>
<evidence type="ECO:0000313" key="4">
    <source>
        <dbReference type="EMBL" id="RST80054.1"/>
    </source>
</evidence>
<feature type="transmembrane region" description="Helical" evidence="2">
    <location>
        <begin position="117"/>
        <end position="150"/>
    </location>
</feature>
<protein>
    <submittedName>
        <fullName evidence="4">TRAP transporter fused permease subunit</fullName>
    </submittedName>
</protein>
<gene>
    <name evidence="4" type="ORF">EJC49_24795</name>
</gene>
<feature type="transmembrane region" description="Helical" evidence="2">
    <location>
        <begin position="447"/>
        <end position="478"/>
    </location>
</feature>
<keyword evidence="1" id="KW-1003">Cell membrane</keyword>
<evidence type="ECO:0000256" key="1">
    <source>
        <dbReference type="RuleBase" id="RU369079"/>
    </source>
</evidence>
<comment type="subcellular location">
    <subcellularLocation>
        <location evidence="1">Cell inner membrane</location>
        <topology evidence="1">Multi-pass membrane protein</topology>
    </subcellularLocation>
</comment>
<dbReference type="PANTHER" id="PTHR43849:SF2">
    <property type="entry name" value="BLL3936 PROTEIN"/>
    <property type="match status" value="1"/>
</dbReference>